<protein>
    <submittedName>
        <fullName evidence="5">ANTAR domain-containing response regulator</fullName>
    </submittedName>
</protein>
<dbReference type="PROSITE" id="PS50110">
    <property type="entry name" value="RESPONSE_REGULATORY"/>
    <property type="match status" value="1"/>
</dbReference>
<comment type="caution">
    <text evidence="5">The sequence shown here is derived from an EMBL/GenBank/DDBJ whole genome shotgun (WGS) entry which is preliminary data.</text>
</comment>
<dbReference type="EMBL" id="JBHLUU010000026">
    <property type="protein sequence ID" value="MFC0475377.1"/>
    <property type="molecule type" value="Genomic_DNA"/>
</dbReference>
<evidence type="ECO:0000256" key="1">
    <source>
        <dbReference type="ARBA" id="ARBA00023012"/>
    </source>
</evidence>
<dbReference type="Pfam" id="PF03861">
    <property type="entry name" value="ANTAR"/>
    <property type="match status" value="1"/>
</dbReference>
<feature type="modified residue" description="4-aspartylphosphate" evidence="2">
    <location>
        <position position="55"/>
    </location>
</feature>
<keyword evidence="6" id="KW-1185">Reference proteome</keyword>
<reference evidence="5 6" key="1">
    <citation type="submission" date="2024-09" db="EMBL/GenBank/DDBJ databases">
        <authorList>
            <person name="Sun Q."/>
            <person name="Mori K."/>
        </authorList>
    </citation>
    <scope>NUCLEOTIDE SEQUENCE [LARGE SCALE GENOMIC DNA]</scope>
    <source>
        <strain evidence="5 6">CGMCC 1.9126</strain>
    </source>
</reference>
<evidence type="ECO:0000313" key="6">
    <source>
        <dbReference type="Proteomes" id="UP001589738"/>
    </source>
</evidence>
<dbReference type="PANTHER" id="PTHR43228:SF1">
    <property type="entry name" value="TWO-COMPONENT RESPONSE REGULATOR ARR22"/>
    <property type="match status" value="1"/>
</dbReference>
<evidence type="ECO:0000256" key="2">
    <source>
        <dbReference type="PROSITE-ProRule" id="PRU00169"/>
    </source>
</evidence>
<evidence type="ECO:0000313" key="5">
    <source>
        <dbReference type="EMBL" id="MFC0475377.1"/>
    </source>
</evidence>
<keyword evidence="2" id="KW-0597">Phosphoprotein</keyword>
<gene>
    <name evidence="5" type="ORF">ACFFHF_08960</name>
</gene>
<dbReference type="InterPro" id="IPR001789">
    <property type="entry name" value="Sig_transdc_resp-reg_receiver"/>
</dbReference>
<dbReference type="SMART" id="SM01012">
    <property type="entry name" value="ANTAR"/>
    <property type="match status" value="1"/>
</dbReference>
<dbReference type="PANTHER" id="PTHR43228">
    <property type="entry name" value="TWO-COMPONENT RESPONSE REGULATOR"/>
    <property type="match status" value="1"/>
</dbReference>
<dbReference type="Gene3D" id="1.10.10.10">
    <property type="entry name" value="Winged helix-like DNA-binding domain superfamily/Winged helix DNA-binding domain"/>
    <property type="match status" value="1"/>
</dbReference>
<feature type="domain" description="Response regulatory" evidence="3">
    <location>
        <begin position="5"/>
        <end position="119"/>
    </location>
</feature>
<evidence type="ECO:0000259" key="3">
    <source>
        <dbReference type="PROSITE" id="PS50110"/>
    </source>
</evidence>
<sequence length="190" mass="21504">MIQEKILVVDDEPITRIDIKEILQCKGYVVVGEAKNGEEAVEKAYALEPDLIIMDVKMPKMDGIKASSIIKGFSNTSILLLTAFSHDELIDQAKEVGINAYIVKPITEKDLIPAVEIALFQRQQSLRLHNKIGKLEQQMKDRKLIEKAKGSLMAQLECTEEQAYRHMQKESMEKHIPLAKLAESMLEKSK</sequence>
<dbReference type="Proteomes" id="UP001589738">
    <property type="component" value="Unassembled WGS sequence"/>
</dbReference>
<dbReference type="RefSeq" id="WP_340902508.1">
    <property type="nucleotide sequence ID" value="NZ_JBHLUU010000026.1"/>
</dbReference>
<dbReference type="SUPFAM" id="SSF52172">
    <property type="entry name" value="CheY-like"/>
    <property type="match status" value="1"/>
</dbReference>
<dbReference type="SMART" id="SM00448">
    <property type="entry name" value="REC"/>
    <property type="match status" value="1"/>
</dbReference>
<dbReference type="Pfam" id="PF00072">
    <property type="entry name" value="Response_reg"/>
    <property type="match status" value="1"/>
</dbReference>
<proteinExistence type="predicted"/>
<keyword evidence="1" id="KW-0902">Two-component regulatory system</keyword>
<dbReference type="Gene3D" id="3.40.50.2300">
    <property type="match status" value="1"/>
</dbReference>
<dbReference type="InterPro" id="IPR011006">
    <property type="entry name" value="CheY-like_superfamily"/>
</dbReference>
<dbReference type="InterPro" id="IPR005561">
    <property type="entry name" value="ANTAR"/>
</dbReference>
<accession>A0ABV6KPW7</accession>
<dbReference type="PIRSF" id="PIRSF036382">
    <property type="entry name" value="RR_antiterm"/>
    <property type="match status" value="1"/>
</dbReference>
<dbReference type="InterPro" id="IPR008327">
    <property type="entry name" value="Sig_transdc_resp-reg_antiterm"/>
</dbReference>
<name>A0ABV6KPW7_9BACI</name>
<evidence type="ECO:0000259" key="4">
    <source>
        <dbReference type="PROSITE" id="PS50921"/>
    </source>
</evidence>
<organism evidence="5 6">
    <name type="scientific">Robertmurraya beringensis</name>
    <dbReference type="NCBI Taxonomy" id="641660"/>
    <lineage>
        <taxon>Bacteria</taxon>
        <taxon>Bacillati</taxon>
        <taxon>Bacillota</taxon>
        <taxon>Bacilli</taxon>
        <taxon>Bacillales</taxon>
        <taxon>Bacillaceae</taxon>
        <taxon>Robertmurraya</taxon>
    </lineage>
</organism>
<feature type="domain" description="ANTAR" evidence="4">
    <location>
        <begin position="125"/>
        <end position="186"/>
    </location>
</feature>
<dbReference type="PROSITE" id="PS50921">
    <property type="entry name" value="ANTAR"/>
    <property type="match status" value="1"/>
</dbReference>
<dbReference type="InterPro" id="IPR036388">
    <property type="entry name" value="WH-like_DNA-bd_sf"/>
</dbReference>
<dbReference type="InterPro" id="IPR052048">
    <property type="entry name" value="ST_Response_Regulator"/>
</dbReference>